<evidence type="ECO:0008006" key="3">
    <source>
        <dbReference type="Google" id="ProtNLM"/>
    </source>
</evidence>
<reference evidence="1" key="1">
    <citation type="submission" date="2019-10" db="EMBL/GenBank/DDBJ databases">
        <authorList>
            <consortium name="Genoscope - CEA"/>
            <person name="William W."/>
        </authorList>
    </citation>
    <scope>NUCLEOTIDE SEQUENCE [LARGE SCALE GENOMIC DNA]</scope>
    <source>
        <strain evidence="1">BBR_PRJEB10992</strain>
    </source>
</reference>
<dbReference type="EMBL" id="CZCU02000148">
    <property type="protein sequence ID" value="VXD21132.1"/>
    <property type="molecule type" value="Genomic_DNA"/>
</dbReference>
<evidence type="ECO:0000313" key="2">
    <source>
        <dbReference type="Proteomes" id="UP000184550"/>
    </source>
</evidence>
<name>A0A7Z9BUG2_9CYAN</name>
<dbReference type="RefSeq" id="WP_083623571.1">
    <property type="nucleotide sequence ID" value="NZ_LR734876.1"/>
</dbReference>
<dbReference type="Pfam" id="PF08872">
    <property type="entry name" value="KGK"/>
    <property type="match status" value="1"/>
</dbReference>
<dbReference type="Proteomes" id="UP000184550">
    <property type="component" value="Unassembled WGS sequence"/>
</dbReference>
<organism evidence="1 2">
    <name type="scientific">Planktothrix serta PCC 8927</name>
    <dbReference type="NCBI Taxonomy" id="671068"/>
    <lineage>
        <taxon>Bacteria</taxon>
        <taxon>Bacillati</taxon>
        <taxon>Cyanobacteriota</taxon>
        <taxon>Cyanophyceae</taxon>
        <taxon>Oscillatoriophycideae</taxon>
        <taxon>Oscillatoriales</taxon>
        <taxon>Microcoleaceae</taxon>
        <taxon>Planktothrix</taxon>
    </lineage>
</organism>
<proteinExistence type="predicted"/>
<accession>A0A7Z9BUG2</accession>
<sequence length="172" mass="20051">MTDNFYPLTCDDDLLLIDKDTFTVARFKEFVMDSLKDKIYNDRSFSSDPRFKILFNTLNNYNYIIDNKVKLQLTQSSWSNVSESVECKLLSLSSGKGWISGKLIIKSTVNLFPEDYKNFTYDPKSPSYPKSEIEMELQFCPDEPEPLETSLEQLETSDSCLDELRQQLQIYQ</sequence>
<gene>
    <name evidence="1" type="ORF">PL8927_710065</name>
</gene>
<evidence type="ECO:0000313" key="1">
    <source>
        <dbReference type="EMBL" id="VXD21132.1"/>
    </source>
</evidence>
<keyword evidence="2" id="KW-1185">Reference proteome</keyword>
<dbReference type="OrthoDB" id="454733at2"/>
<dbReference type="InterPro" id="IPR014971">
    <property type="entry name" value="KGK"/>
</dbReference>
<comment type="caution">
    <text evidence="1">The sequence shown here is derived from an EMBL/GenBank/DDBJ whole genome shotgun (WGS) entry which is preliminary data.</text>
</comment>
<protein>
    <recommendedName>
        <fullName evidence="3">KGK family protein</fullName>
    </recommendedName>
</protein>
<dbReference type="AlphaFoldDB" id="A0A7Z9BUG2"/>